<feature type="region of interest" description="Disordered" evidence="7">
    <location>
        <begin position="309"/>
        <end position="328"/>
    </location>
</feature>
<organism evidence="9 10">
    <name type="scientific">Diploptera punctata</name>
    <name type="common">Pacific beetle cockroach</name>
    <dbReference type="NCBI Taxonomy" id="6984"/>
    <lineage>
        <taxon>Eukaryota</taxon>
        <taxon>Metazoa</taxon>
        <taxon>Ecdysozoa</taxon>
        <taxon>Arthropoda</taxon>
        <taxon>Hexapoda</taxon>
        <taxon>Insecta</taxon>
        <taxon>Pterygota</taxon>
        <taxon>Neoptera</taxon>
        <taxon>Polyneoptera</taxon>
        <taxon>Dictyoptera</taxon>
        <taxon>Blattodea</taxon>
        <taxon>Blaberoidea</taxon>
        <taxon>Blaberidae</taxon>
        <taxon>Diplopterinae</taxon>
        <taxon>Diploptera</taxon>
    </lineage>
</organism>
<dbReference type="InterPro" id="IPR009057">
    <property type="entry name" value="Homeodomain-like_sf"/>
</dbReference>
<feature type="compositionally biased region" description="Polar residues" evidence="7">
    <location>
        <begin position="188"/>
        <end position="204"/>
    </location>
</feature>
<dbReference type="AlphaFoldDB" id="A0AAD8AEL1"/>
<dbReference type="GO" id="GO:0000978">
    <property type="term" value="F:RNA polymerase II cis-regulatory region sequence-specific DNA binding"/>
    <property type="evidence" value="ECO:0007669"/>
    <property type="project" value="TreeGrafter"/>
</dbReference>
<dbReference type="Pfam" id="PF00046">
    <property type="entry name" value="Homeodomain"/>
    <property type="match status" value="1"/>
</dbReference>
<name>A0AAD8AEL1_DIPPU</name>
<protein>
    <recommendedName>
        <fullName evidence="8">Homeobox domain-containing protein</fullName>
    </recommendedName>
</protein>
<dbReference type="PANTHER" id="PTHR24340:SF111">
    <property type="entry name" value="HOMEOBOX DOMAIN-CONTAINING PROTEIN"/>
    <property type="match status" value="1"/>
</dbReference>
<dbReference type="InterPro" id="IPR020479">
    <property type="entry name" value="HD_metazoa"/>
</dbReference>
<comment type="caution">
    <text evidence="9">The sequence shown here is derived from an EMBL/GenBank/DDBJ whole genome shotgun (WGS) entry which is preliminary data.</text>
</comment>
<dbReference type="PANTHER" id="PTHR24340">
    <property type="entry name" value="HOMEOBOX PROTEIN NKX"/>
    <property type="match status" value="1"/>
</dbReference>
<feature type="region of interest" description="Disordered" evidence="7">
    <location>
        <begin position="115"/>
        <end position="223"/>
    </location>
</feature>
<dbReference type="CDD" id="cd00086">
    <property type="entry name" value="homeodomain"/>
    <property type="match status" value="1"/>
</dbReference>
<dbReference type="InterPro" id="IPR050394">
    <property type="entry name" value="Homeobox_NK-like"/>
</dbReference>
<dbReference type="SMART" id="SM00389">
    <property type="entry name" value="HOX"/>
    <property type="match status" value="1"/>
</dbReference>
<evidence type="ECO:0000256" key="5">
    <source>
        <dbReference type="PROSITE-ProRule" id="PRU00108"/>
    </source>
</evidence>
<dbReference type="PROSITE" id="PS50071">
    <property type="entry name" value="HOMEOBOX_2"/>
    <property type="match status" value="1"/>
</dbReference>
<evidence type="ECO:0000256" key="2">
    <source>
        <dbReference type="ARBA" id="ARBA00023125"/>
    </source>
</evidence>
<keyword evidence="3 5" id="KW-0371">Homeobox</keyword>
<dbReference type="SUPFAM" id="SSF46689">
    <property type="entry name" value="Homeodomain-like"/>
    <property type="match status" value="1"/>
</dbReference>
<reference evidence="9" key="2">
    <citation type="submission" date="2023-05" db="EMBL/GenBank/DDBJ databases">
        <authorList>
            <person name="Fouks B."/>
        </authorList>
    </citation>
    <scope>NUCLEOTIDE SEQUENCE</scope>
    <source>
        <strain evidence="9">Stay&amp;Tobe</strain>
        <tissue evidence="9">Testes</tissue>
    </source>
</reference>
<keyword evidence="2 5" id="KW-0238">DNA-binding</keyword>
<feature type="non-terminal residue" evidence="9">
    <location>
        <position position="352"/>
    </location>
</feature>
<evidence type="ECO:0000256" key="7">
    <source>
        <dbReference type="SAM" id="MobiDB-lite"/>
    </source>
</evidence>
<evidence type="ECO:0000313" key="10">
    <source>
        <dbReference type="Proteomes" id="UP001233999"/>
    </source>
</evidence>
<dbReference type="InterPro" id="IPR017970">
    <property type="entry name" value="Homeobox_CS"/>
</dbReference>
<accession>A0AAD8AEL1</accession>
<dbReference type="InterPro" id="IPR001356">
    <property type="entry name" value="HD"/>
</dbReference>
<dbReference type="EMBL" id="JASPKZ010001598">
    <property type="protein sequence ID" value="KAJ9597591.1"/>
    <property type="molecule type" value="Genomic_DNA"/>
</dbReference>
<proteinExistence type="predicted"/>
<feature type="compositionally biased region" description="Polar residues" evidence="7">
    <location>
        <begin position="122"/>
        <end position="149"/>
    </location>
</feature>
<evidence type="ECO:0000256" key="6">
    <source>
        <dbReference type="RuleBase" id="RU000682"/>
    </source>
</evidence>
<dbReference type="Gene3D" id="1.10.10.60">
    <property type="entry name" value="Homeodomain-like"/>
    <property type="match status" value="1"/>
</dbReference>
<dbReference type="PROSITE" id="PS00027">
    <property type="entry name" value="HOMEOBOX_1"/>
    <property type="match status" value="1"/>
</dbReference>
<reference evidence="9" key="1">
    <citation type="journal article" date="2023" name="IScience">
        <title>Live-bearing cockroach genome reveals convergent evolutionary mechanisms linked to viviparity in insects and beyond.</title>
        <authorList>
            <person name="Fouks B."/>
            <person name="Harrison M.C."/>
            <person name="Mikhailova A.A."/>
            <person name="Marchal E."/>
            <person name="English S."/>
            <person name="Carruthers M."/>
            <person name="Jennings E.C."/>
            <person name="Chiamaka E.L."/>
            <person name="Frigard R.A."/>
            <person name="Pippel M."/>
            <person name="Attardo G.M."/>
            <person name="Benoit J.B."/>
            <person name="Bornberg-Bauer E."/>
            <person name="Tobe S.S."/>
        </authorList>
    </citation>
    <scope>NUCLEOTIDE SEQUENCE</scope>
    <source>
        <strain evidence="9">Stay&amp;Tobe</strain>
    </source>
</reference>
<gene>
    <name evidence="9" type="ORF">L9F63_011536</name>
</gene>
<feature type="compositionally biased region" description="Polar residues" evidence="7">
    <location>
        <begin position="311"/>
        <end position="322"/>
    </location>
</feature>
<dbReference type="GO" id="GO:0000981">
    <property type="term" value="F:DNA-binding transcription factor activity, RNA polymerase II-specific"/>
    <property type="evidence" value="ECO:0007669"/>
    <property type="project" value="InterPro"/>
</dbReference>
<comment type="subcellular location">
    <subcellularLocation>
        <location evidence="1 5 6">Nucleus</location>
    </subcellularLocation>
</comment>
<keyword evidence="4 5" id="KW-0539">Nucleus</keyword>
<dbReference type="GO" id="GO:0030154">
    <property type="term" value="P:cell differentiation"/>
    <property type="evidence" value="ECO:0007669"/>
    <property type="project" value="TreeGrafter"/>
</dbReference>
<evidence type="ECO:0000313" key="9">
    <source>
        <dbReference type="EMBL" id="KAJ9597591.1"/>
    </source>
</evidence>
<evidence type="ECO:0000256" key="4">
    <source>
        <dbReference type="ARBA" id="ARBA00023242"/>
    </source>
</evidence>
<dbReference type="Proteomes" id="UP001233999">
    <property type="component" value="Unassembled WGS sequence"/>
</dbReference>
<evidence type="ECO:0000256" key="1">
    <source>
        <dbReference type="ARBA" id="ARBA00004123"/>
    </source>
</evidence>
<evidence type="ECO:0000259" key="8">
    <source>
        <dbReference type="PROSITE" id="PS50071"/>
    </source>
</evidence>
<feature type="domain" description="Homeobox" evidence="8">
    <location>
        <begin position="219"/>
        <end position="279"/>
    </location>
</feature>
<dbReference type="PRINTS" id="PR00024">
    <property type="entry name" value="HOMEOBOX"/>
</dbReference>
<sequence length="352" mass="39004">MISSQCPHYNSSSNFNTAANCLMGTPFSVKDILNLTEHGGQFMSMMDSQQSFFFEDSGNLSNNMNSSFSFNNYDTNNSGIFDTFPMNSSDFYGYHNNNNVSKIVDSYNGSGSDIGLGGYHGHQQTNLLPGGSQSQYGTPPPQTVLNNMNPAGGIPPMTSPHVQQLSHLCPPFPEVESSNGPTLGAVQDSESNGSPLKGNQSTCGKSDVRKGQNSGHRQRVKRKPRVLFSQAQVHELERRFKQQRYLSAPEREHLANALKLTSTQVKIWFQNRRYKNKRQRHLLDGVGSTKFQQQPRRIAVPVLVRDGKPTATPQVSSSSHYMTQPPPAYTTLMTSKLEQTSSTTDELDFRAP</sequence>
<evidence type="ECO:0000256" key="3">
    <source>
        <dbReference type="ARBA" id="ARBA00023155"/>
    </source>
</evidence>
<keyword evidence="10" id="KW-1185">Reference proteome</keyword>
<dbReference type="GO" id="GO:0005634">
    <property type="term" value="C:nucleus"/>
    <property type="evidence" value="ECO:0007669"/>
    <property type="project" value="UniProtKB-SubCell"/>
</dbReference>
<feature type="DNA-binding region" description="Homeobox" evidence="5">
    <location>
        <begin position="221"/>
        <end position="280"/>
    </location>
</feature>